<dbReference type="SUPFAM" id="SSF47473">
    <property type="entry name" value="EF-hand"/>
    <property type="match status" value="1"/>
</dbReference>
<dbReference type="KEGG" id="pcb:PCHAS_0514900"/>
<protein>
    <recommendedName>
        <fullName evidence="2">Calmodulin</fullName>
        <ecNumber evidence="1">2.7.11.1</ecNumber>
    </recommendedName>
</protein>
<comment type="catalytic activity">
    <reaction evidence="8">
        <text>L-seryl-[protein] + ATP = O-phospho-L-seryl-[protein] + ADP + H(+)</text>
        <dbReference type="Rhea" id="RHEA:17989"/>
        <dbReference type="Rhea" id="RHEA-COMP:9863"/>
        <dbReference type="Rhea" id="RHEA-COMP:11604"/>
        <dbReference type="ChEBI" id="CHEBI:15378"/>
        <dbReference type="ChEBI" id="CHEBI:29999"/>
        <dbReference type="ChEBI" id="CHEBI:30616"/>
        <dbReference type="ChEBI" id="CHEBI:83421"/>
        <dbReference type="ChEBI" id="CHEBI:456216"/>
        <dbReference type="EC" id="2.7.11.1"/>
    </reaction>
</comment>
<dbReference type="EMBL" id="LT608171">
    <property type="protein sequence ID" value="SCL99542.1"/>
    <property type="molecule type" value="Genomic_DNA"/>
</dbReference>
<evidence type="ECO:0000313" key="13">
    <source>
        <dbReference type="Proteomes" id="UP000071118"/>
    </source>
</evidence>
<dbReference type="Proteomes" id="UP000195489">
    <property type="component" value="Chromosome 5"/>
</dbReference>
<gene>
    <name evidence="10" type="ORF">PCHAJ_000079800</name>
    <name evidence="12" type="ORF">PCHAS_0514900</name>
    <name evidence="11" type="ORF">PCHCB_000080500</name>
</gene>
<dbReference type="InterPro" id="IPR050230">
    <property type="entry name" value="CALM/Myosin/TropC-like"/>
</dbReference>
<dbReference type="InterPro" id="IPR018247">
    <property type="entry name" value="EF_Hand_1_Ca_BS"/>
</dbReference>
<evidence type="ECO:0000256" key="5">
    <source>
        <dbReference type="ARBA" id="ARBA00022837"/>
    </source>
</evidence>
<dbReference type="SMART" id="SM00054">
    <property type="entry name" value="EFh"/>
    <property type="match status" value="2"/>
</dbReference>
<dbReference type="Gene3D" id="1.10.238.10">
    <property type="entry name" value="EF-hand"/>
    <property type="match status" value="2"/>
</dbReference>
<evidence type="ECO:0000313" key="10">
    <source>
        <dbReference type="EMBL" id="SCL99542.1"/>
    </source>
</evidence>
<accession>A0A077XBG5</accession>
<name>A0A077XBG5_PLACU</name>
<dbReference type="InterPro" id="IPR011992">
    <property type="entry name" value="EF-hand-dom_pair"/>
</dbReference>
<dbReference type="PROSITE" id="PS00018">
    <property type="entry name" value="EF_HAND_1"/>
    <property type="match status" value="1"/>
</dbReference>
<keyword evidence="13" id="KW-1185">Reference proteome</keyword>
<dbReference type="PANTHER" id="PTHR23048:SF0">
    <property type="entry name" value="CALMODULIN LIKE 3"/>
    <property type="match status" value="1"/>
</dbReference>
<evidence type="ECO:0000259" key="9">
    <source>
        <dbReference type="PROSITE" id="PS50222"/>
    </source>
</evidence>
<dbReference type="AlphaFoldDB" id="A0A077XBG5"/>
<sequence>MKTQINFPIDKIKLIEKNFNLIDGNGDKKINPEEFKILIRLLGQTKTDKEIYDIIDQHFEDIDEKSEDNKQVENSKEKTVKTNGGEINKNTIVKKNGGKISPNHDRIKNLINKLNNFNDDYDKRNKGIKKNENNLQTDNGIDISEMKPKKDINFETFMKIFINTYTEPISVNELIKSFEILDNKKTGYINEDTLKHIMISSNEQISNDDMNLFMNSLNFKDKKKIDYILLSKKLKNTIY</sequence>
<dbReference type="GO" id="GO:0016460">
    <property type="term" value="C:myosin II complex"/>
    <property type="evidence" value="ECO:0007669"/>
    <property type="project" value="TreeGrafter"/>
</dbReference>
<evidence type="ECO:0000256" key="4">
    <source>
        <dbReference type="ARBA" id="ARBA00022737"/>
    </source>
</evidence>
<keyword evidence="5" id="KW-0106">Calcium</keyword>
<dbReference type="EMBL" id="LT608157">
    <property type="protein sequence ID" value="SCM00580.1"/>
    <property type="molecule type" value="Genomic_DNA"/>
</dbReference>
<evidence type="ECO:0000313" key="11">
    <source>
        <dbReference type="EMBL" id="SCM00580.1"/>
    </source>
</evidence>
<proteinExistence type="predicted"/>
<dbReference type="OrthoDB" id="429467at2759"/>
<evidence type="ECO:0000256" key="6">
    <source>
        <dbReference type="ARBA" id="ARBA00022990"/>
    </source>
</evidence>
<reference evidence="14 15" key="3">
    <citation type="submission" date="2016-08" db="EMBL/GenBank/DDBJ databases">
        <authorList>
            <consortium name="Pathogen Informatics"/>
        </authorList>
    </citation>
    <scope>NUCLEOTIDE SEQUENCE [LARGE SCALE GENOMIC DNA]</scope>
    <source>
        <strain evidence="10 15">AJ</strain>
        <strain evidence="12">AS</strain>
        <strain evidence="11 14">CB</strain>
    </source>
</reference>
<evidence type="ECO:0000313" key="14">
    <source>
        <dbReference type="Proteomes" id="UP000195489"/>
    </source>
</evidence>
<evidence type="ECO:0000313" key="12">
    <source>
        <dbReference type="EMBL" id="VTZ67486.1"/>
    </source>
</evidence>
<dbReference type="Proteomes" id="UP000071118">
    <property type="component" value="Chromosome 5"/>
</dbReference>
<reference evidence="12 13" key="1">
    <citation type="journal article" date="2014" name="BMC Biol.">
        <title>A comprehensive evaluation of rodent malaria parasite genomes and gene expression.</title>
        <authorList>
            <person name="Otto T.D."/>
            <person name="Bohme U."/>
            <person name="Jackson A.P."/>
            <person name="Hunt M."/>
            <person name="Franke-Fayard B."/>
            <person name="Hoeijmakers W.A."/>
            <person name="Religa A.A."/>
            <person name="Robertson L."/>
            <person name="Sanders M."/>
            <person name="Ogun S.A."/>
            <person name="Cunningham D."/>
            <person name="Erhart A."/>
            <person name="Billker O."/>
            <person name="Khan S.M."/>
            <person name="Stunnenberg H.G."/>
            <person name="Langhorne J."/>
            <person name="Holder A.A."/>
            <person name="Waters A.P."/>
            <person name="Newbold C.I."/>
            <person name="Pain A."/>
            <person name="Berriman M."/>
            <person name="Janse C.J."/>
        </authorList>
    </citation>
    <scope>NUCLEOTIDE SEQUENCE [LARGE SCALE GENOMIC DNA]</scope>
    <source>
        <strain evidence="12 13">AS</strain>
    </source>
</reference>
<dbReference type="InterPro" id="IPR002048">
    <property type="entry name" value="EF_hand_dom"/>
</dbReference>
<evidence type="ECO:0000256" key="3">
    <source>
        <dbReference type="ARBA" id="ARBA00022723"/>
    </source>
</evidence>
<dbReference type="GO" id="GO:0005509">
    <property type="term" value="F:calcium ion binding"/>
    <property type="evidence" value="ECO:0007669"/>
    <property type="project" value="InterPro"/>
</dbReference>
<dbReference type="GO" id="GO:0004674">
    <property type="term" value="F:protein serine/threonine kinase activity"/>
    <property type="evidence" value="ECO:0007669"/>
    <property type="project" value="UniProtKB-EC"/>
</dbReference>
<evidence type="ECO:0000256" key="8">
    <source>
        <dbReference type="ARBA" id="ARBA00048679"/>
    </source>
</evidence>
<keyword evidence="4" id="KW-0677">Repeat</keyword>
<dbReference type="GeneID" id="3498148"/>
<keyword evidence="3" id="KW-0479">Metal-binding</keyword>
<evidence type="ECO:0000313" key="15">
    <source>
        <dbReference type="Proteomes" id="UP000507163"/>
    </source>
</evidence>
<evidence type="ECO:0000256" key="1">
    <source>
        <dbReference type="ARBA" id="ARBA00012513"/>
    </source>
</evidence>
<dbReference type="EMBL" id="LK022882">
    <property type="protein sequence ID" value="VTZ67486.1"/>
    <property type="molecule type" value="Genomic_DNA"/>
</dbReference>
<dbReference type="PROSITE" id="PS50222">
    <property type="entry name" value="EF_HAND_2"/>
    <property type="match status" value="1"/>
</dbReference>
<dbReference type="EC" id="2.7.11.1" evidence="1"/>
<comment type="catalytic activity">
    <reaction evidence="7">
        <text>L-threonyl-[protein] + ATP = O-phospho-L-threonyl-[protein] + ADP + H(+)</text>
        <dbReference type="Rhea" id="RHEA:46608"/>
        <dbReference type="Rhea" id="RHEA-COMP:11060"/>
        <dbReference type="Rhea" id="RHEA-COMP:11605"/>
        <dbReference type="ChEBI" id="CHEBI:15378"/>
        <dbReference type="ChEBI" id="CHEBI:30013"/>
        <dbReference type="ChEBI" id="CHEBI:30616"/>
        <dbReference type="ChEBI" id="CHEBI:61977"/>
        <dbReference type="ChEBI" id="CHEBI:456216"/>
        <dbReference type="EC" id="2.7.11.1"/>
    </reaction>
</comment>
<evidence type="ECO:0000256" key="2">
    <source>
        <dbReference type="ARBA" id="ARBA00020786"/>
    </source>
</evidence>
<evidence type="ECO:0000256" key="7">
    <source>
        <dbReference type="ARBA" id="ARBA00047899"/>
    </source>
</evidence>
<keyword evidence="6" id="KW-0007">Acetylation</keyword>
<feature type="domain" description="EF-hand" evidence="9">
    <location>
        <begin position="10"/>
        <end position="45"/>
    </location>
</feature>
<dbReference type="VEuPathDB" id="PlasmoDB:PCHAS_0514900"/>
<dbReference type="Proteomes" id="UP000507163">
    <property type="component" value="Chromosome 5"/>
</dbReference>
<dbReference type="RefSeq" id="XP_016655209.1">
    <property type="nucleotide sequence ID" value="XM_016800173.1"/>
</dbReference>
<dbReference type="PANTHER" id="PTHR23048">
    <property type="entry name" value="MYOSIN LIGHT CHAIN 1, 3"/>
    <property type="match status" value="1"/>
</dbReference>
<reference evidence="12" key="2">
    <citation type="submission" date="2014-05" db="EMBL/GenBank/DDBJ databases">
        <authorList>
            <person name="Aslett M.A."/>
            <person name="De Silva N."/>
        </authorList>
    </citation>
    <scope>NUCLEOTIDE SEQUENCE</scope>
    <source>
        <strain evidence="12">AS</strain>
    </source>
</reference>
<organism evidence="11 14">
    <name type="scientific">Plasmodium chabaudi chabaudi</name>
    <dbReference type="NCBI Taxonomy" id="31271"/>
    <lineage>
        <taxon>Eukaryota</taxon>
        <taxon>Sar</taxon>
        <taxon>Alveolata</taxon>
        <taxon>Apicomplexa</taxon>
        <taxon>Aconoidasida</taxon>
        <taxon>Haemosporida</taxon>
        <taxon>Plasmodiidae</taxon>
        <taxon>Plasmodium</taxon>
        <taxon>Plasmodium (Vinckeia)</taxon>
    </lineage>
</organism>